<dbReference type="EMBL" id="VSSQ01138081">
    <property type="protein sequence ID" value="MPN61448.1"/>
    <property type="molecule type" value="Genomic_DNA"/>
</dbReference>
<evidence type="ECO:0000313" key="1">
    <source>
        <dbReference type="EMBL" id="MPN61448.1"/>
    </source>
</evidence>
<reference evidence="1" key="1">
    <citation type="submission" date="2019-08" db="EMBL/GenBank/DDBJ databases">
        <authorList>
            <person name="Kucharzyk K."/>
            <person name="Murdoch R.W."/>
            <person name="Higgins S."/>
            <person name="Loffler F."/>
        </authorList>
    </citation>
    <scope>NUCLEOTIDE SEQUENCE</scope>
</reference>
<accession>A0A645JCN4</accession>
<organism evidence="1">
    <name type="scientific">bioreactor metagenome</name>
    <dbReference type="NCBI Taxonomy" id="1076179"/>
    <lineage>
        <taxon>unclassified sequences</taxon>
        <taxon>metagenomes</taxon>
        <taxon>ecological metagenomes</taxon>
    </lineage>
</organism>
<sequence length="89" mass="10092">MLFAYSWGSGLHRSQLGHFDPSTKTLTYAEYVYQNEDMMLTVDTDRSLVLHHAAISFDPELFPGAYTLTRGVRLGRVVLRDGVLSVRED</sequence>
<name>A0A645JCN4_9ZZZZ</name>
<gene>
    <name evidence="1" type="ORF">SDC9_209185</name>
</gene>
<comment type="caution">
    <text evidence="1">The sequence shown here is derived from an EMBL/GenBank/DDBJ whole genome shotgun (WGS) entry which is preliminary data.</text>
</comment>
<protein>
    <submittedName>
        <fullName evidence="1">Uncharacterized protein</fullName>
    </submittedName>
</protein>
<proteinExistence type="predicted"/>
<dbReference type="AlphaFoldDB" id="A0A645JCN4"/>